<gene>
    <name evidence="1" type="ORF">ElyMa_004175500</name>
</gene>
<evidence type="ECO:0000313" key="1">
    <source>
        <dbReference type="EMBL" id="GFR85506.1"/>
    </source>
</evidence>
<dbReference type="EMBL" id="BMAT01008464">
    <property type="protein sequence ID" value="GFR85506.1"/>
    <property type="molecule type" value="Genomic_DNA"/>
</dbReference>
<keyword evidence="2" id="KW-1185">Reference proteome</keyword>
<evidence type="ECO:0000313" key="2">
    <source>
        <dbReference type="Proteomes" id="UP000762676"/>
    </source>
</evidence>
<dbReference type="Proteomes" id="UP000762676">
    <property type="component" value="Unassembled WGS sequence"/>
</dbReference>
<dbReference type="PANTHER" id="PTHR12496:SF0">
    <property type="entry name" value="METHYLTRANSFERASE DOMAIN-CONTAINING PROTEIN"/>
    <property type="match status" value="1"/>
</dbReference>
<name>A0AAV4GLE9_9GAST</name>
<reference evidence="1 2" key="1">
    <citation type="journal article" date="2021" name="Elife">
        <title>Chloroplast acquisition without the gene transfer in kleptoplastic sea slugs, Plakobranchus ocellatus.</title>
        <authorList>
            <person name="Maeda T."/>
            <person name="Takahashi S."/>
            <person name="Yoshida T."/>
            <person name="Shimamura S."/>
            <person name="Takaki Y."/>
            <person name="Nagai Y."/>
            <person name="Toyoda A."/>
            <person name="Suzuki Y."/>
            <person name="Arimoto A."/>
            <person name="Ishii H."/>
            <person name="Satoh N."/>
            <person name="Nishiyama T."/>
            <person name="Hasebe M."/>
            <person name="Maruyama T."/>
            <person name="Minagawa J."/>
            <person name="Obokata J."/>
            <person name="Shigenobu S."/>
        </authorList>
    </citation>
    <scope>NUCLEOTIDE SEQUENCE [LARGE SCALE GENOMIC DNA]</scope>
</reference>
<dbReference type="AlphaFoldDB" id="A0AAV4GLE9"/>
<feature type="non-terminal residue" evidence="1">
    <location>
        <position position="1"/>
    </location>
</feature>
<protein>
    <submittedName>
        <fullName evidence="1">Protein RRNAD1</fullName>
    </submittedName>
</protein>
<comment type="caution">
    <text evidence="1">The sequence shown here is derived from an EMBL/GenBank/DDBJ whole genome shotgun (WGS) entry which is preliminary data.</text>
</comment>
<dbReference type="PANTHER" id="PTHR12496">
    <property type="entry name" value="CGI-41 METHYLTRANSFERASE"/>
    <property type="match status" value="1"/>
</dbReference>
<organism evidence="1 2">
    <name type="scientific">Elysia marginata</name>
    <dbReference type="NCBI Taxonomy" id="1093978"/>
    <lineage>
        <taxon>Eukaryota</taxon>
        <taxon>Metazoa</taxon>
        <taxon>Spiralia</taxon>
        <taxon>Lophotrochozoa</taxon>
        <taxon>Mollusca</taxon>
        <taxon>Gastropoda</taxon>
        <taxon>Heterobranchia</taxon>
        <taxon>Euthyneura</taxon>
        <taxon>Panpulmonata</taxon>
        <taxon>Sacoglossa</taxon>
        <taxon>Placobranchoidea</taxon>
        <taxon>Plakobranchidae</taxon>
        <taxon>Elysia</taxon>
    </lineage>
</organism>
<accession>A0AAV4GLE9</accession>
<proteinExistence type="predicted"/>
<dbReference type="InterPro" id="IPR052220">
    <property type="entry name" value="METTL25"/>
</dbReference>
<sequence>ALQTVLQPVIESFIYNDRLLWLMEQGHSNVKVIPVFSETISPRNLALVVIK</sequence>